<sequence length="271" mass="29232">MEGATVALSIDIPFTHALALWAGGETIHEQGDLSKRYPLASVTKLCTAWSALVAVERGLCLLDDPAGPEGSTIRHLLAHASGLPYESREPQFSVAKRRVYSNAGFEILGDVLEEASGSPIERWIEEAVFEPLGMTTAELVGSPAWAGVASVEDLLILGREMLEPTLISPELAQEAMTPQFPELVGVVPGYGRHAPCPWGLGIEIRGNKSPHWTGPSFPAGTVGHFGVSGSFLWVDRTHGATCAFLGTEKFGAWHKEHWSTMNEELLALILR</sequence>
<dbReference type="Pfam" id="PF00144">
    <property type="entry name" value="Beta-lactamase"/>
    <property type="match status" value="1"/>
</dbReference>
<dbReference type="AlphaFoldDB" id="N6X4H7"/>
<evidence type="ECO:0000313" key="3">
    <source>
        <dbReference type="Proteomes" id="UP000013015"/>
    </source>
</evidence>
<dbReference type="InterPro" id="IPR001466">
    <property type="entry name" value="Beta-lactam-related"/>
</dbReference>
<dbReference type="InterPro" id="IPR012338">
    <property type="entry name" value="Beta-lactam/transpept-like"/>
</dbReference>
<gene>
    <name evidence="2" type="ORF">HMPREF9004_0660</name>
</gene>
<dbReference type="Proteomes" id="UP000013015">
    <property type="component" value="Unassembled WGS sequence"/>
</dbReference>
<dbReference type="STRING" id="888050.HMPREF9004_0660"/>
<keyword evidence="2" id="KW-0378">Hydrolase</keyword>
<evidence type="ECO:0000259" key="1">
    <source>
        <dbReference type="Pfam" id="PF00144"/>
    </source>
</evidence>
<dbReference type="EMBL" id="AQHZ01000010">
    <property type="protein sequence ID" value="ENO18611.1"/>
    <property type="molecule type" value="Genomic_DNA"/>
</dbReference>
<evidence type="ECO:0000313" key="2">
    <source>
        <dbReference type="EMBL" id="ENO18611.1"/>
    </source>
</evidence>
<dbReference type="RefSeq" id="WP_005962389.1">
    <property type="nucleotide sequence ID" value="NZ_CP040505.1"/>
</dbReference>
<dbReference type="GO" id="GO:0008800">
    <property type="term" value="F:beta-lactamase activity"/>
    <property type="evidence" value="ECO:0007669"/>
    <property type="project" value="UniProtKB-EC"/>
</dbReference>
<accession>N6X4H7</accession>
<dbReference type="EC" id="3.5.2.6" evidence="2"/>
<dbReference type="PANTHER" id="PTHR43283">
    <property type="entry name" value="BETA-LACTAMASE-RELATED"/>
    <property type="match status" value="1"/>
</dbReference>
<dbReference type="PATRIC" id="fig|888050.3.peg.632"/>
<reference evidence="2 3" key="1">
    <citation type="submission" date="2013-03" db="EMBL/GenBank/DDBJ databases">
        <title>Reference genome for the Human Microbiome Project.</title>
        <authorList>
            <person name="Aqrawi P."/>
            <person name="Ayvaz T."/>
            <person name="Bess C."/>
            <person name="Blankenburg K."/>
            <person name="Coyle M."/>
            <person name="Deng J."/>
            <person name="Forbes L."/>
            <person name="Fowler G."/>
            <person name="Francisco L."/>
            <person name="Fu Q."/>
            <person name="Gibbs R."/>
            <person name="Gross S."/>
            <person name="Gubbala S."/>
            <person name="Hale W."/>
            <person name="Hemphill L."/>
            <person name="Highlander S."/>
            <person name="Hirani K."/>
            <person name="Jackson L."/>
            <person name="Jakkamsetti A."/>
            <person name="Javaid M."/>
            <person name="Jayaseelan J.C."/>
            <person name="Jiang H."/>
            <person name="Joshi V."/>
            <person name="Korchina V."/>
            <person name="Kovar C."/>
            <person name="Lara F."/>
            <person name="Lee S."/>
            <person name="Liu Y."/>
            <person name="Mata R."/>
            <person name="Mathew T."/>
            <person name="Munidasa M."/>
            <person name="Muzny D."/>
            <person name="Nazareth L."/>
            <person name="Ngo R."/>
            <person name="Nguyen L."/>
            <person name="Nguyen N."/>
            <person name="Okwuonu G."/>
            <person name="Ongeri F."/>
            <person name="Palculict T."/>
            <person name="Patil S."/>
            <person name="Petrosino J."/>
            <person name="Pham C."/>
            <person name="Pham P."/>
            <person name="Pu L.-L."/>
            <person name="Qin X."/>
            <person name="Qu J."/>
            <person name="Reid J."/>
            <person name="Ross M."/>
            <person name="Ruth R."/>
            <person name="Saada N."/>
            <person name="San Lucas F."/>
            <person name="Santibanez J."/>
            <person name="Shang Y."/>
            <person name="Simmons D."/>
            <person name="Song X.-Z."/>
            <person name="Tang L.-Y."/>
            <person name="Thornton R."/>
            <person name="Warren J."/>
            <person name="Weissenberger G."/>
            <person name="Wilczek-Boney K."/>
            <person name="Worley K."/>
            <person name="Youmans B."/>
            <person name="Zhang J."/>
            <person name="Zhang L."/>
            <person name="Zhao Z."/>
            <person name="Zhou C."/>
            <person name="Zhu D."/>
            <person name="Zhu Y."/>
        </authorList>
    </citation>
    <scope>NUCLEOTIDE SEQUENCE [LARGE SCALE GENOMIC DNA]</scope>
    <source>
        <strain evidence="2 3">F0333</strain>
    </source>
</reference>
<dbReference type="eggNOG" id="COG1680">
    <property type="taxonomic scope" value="Bacteria"/>
</dbReference>
<feature type="domain" description="Beta-lactamase-related" evidence="1">
    <location>
        <begin position="18"/>
        <end position="247"/>
    </location>
</feature>
<dbReference type="PANTHER" id="PTHR43283:SF15">
    <property type="entry name" value="CONSERVED PROTEIN"/>
    <property type="match status" value="1"/>
</dbReference>
<dbReference type="Gene3D" id="3.40.710.10">
    <property type="entry name" value="DD-peptidase/beta-lactamase superfamily"/>
    <property type="match status" value="1"/>
</dbReference>
<dbReference type="InterPro" id="IPR050789">
    <property type="entry name" value="Diverse_Enzym_Activities"/>
</dbReference>
<dbReference type="OrthoDB" id="3336932at2"/>
<proteinExistence type="predicted"/>
<name>N6X4H7_9ACTO</name>
<protein>
    <submittedName>
        <fullName evidence="2">Beta-lactamase</fullName>
        <ecNumber evidence="2">3.5.2.6</ecNumber>
    </submittedName>
</protein>
<keyword evidence="3" id="KW-1185">Reference proteome</keyword>
<organism evidence="2 3">
    <name type="scientific">Schaalia cardiffensis F0333</name>
    <dbReference type="NCBI Taxonomy" id="888050"/>
    <lineage>
        <taxon>Bacteria</taxon>
        <taxon>Bacillati</taxon>
        <taxon>Actinomycetota</taxon>
        <taxon>Actinomycetes</taxon>
        <taxon>Actinomycetales</taxon>
        <taxon>Actinomycetaceae</taxon>
        <taxon>Schaalia</taxon>
    </lineage>
</organism>
<comment type="caution">
    <text evidence="2">The sequence shown here is derived from an EMBL/GenBank/DDBJ whole genome shotgun (WGS) entry which is preliminary data.</text>
</comment>
<dbReference type="SUPFAM" id="SSF56601">
    <property type="entry name" value="beta-lactamase/transpeptidase-like"/>
    <property type="match status" value="1"/>
</dbReference>
<dbReference type="HOGENOM" id="CLU_089324_0_0_11"/>